<sequence length="122" mass="12959">MEQQQQGSPFLTGSPAPTEDDKTMALLAHIGGIVFPIIVPAIIMATKGEQSPWVKSQAVEALNFQIGVFIGYVVSTVLTAVCIGALLLPVVFIGATVLGIIAGLKAKEGQFYRYPATMRLVK</sequence>
<feature type="transmembrane region" description="Helical" evidence="5">
    <location>
        <begin position="83"/>
        <end position="104"/>
    </location>
</feature>
<evidence type="ECO:0000313" key="6">
    <source>
        <dbReference type="EMBL" id="MDY7228224.1"/>
    </source>
</evidence>
<keyword evidence="7" id="KW-1185">Reference proteome</keyword>
<organism evidence="6 7">
    <name type="scientific">Hyalangium rubrum</name>
    <dbReference type="NCBI Taxonomy" id="3103134"/>
    <lineage>
        <taxon>Bacteria</taxon>
        <taxon>Pseudomonadati</taxon>
        <taxon>Myxococcota</taxon>
        <taxon>Myxococcia</taxon>
        <taxon>Myxococcales</taxon>
        <taxon>Cystobacterineae</taxon>
        <taxon>Archangiaceae</taxon>
        <taxon>Hyalangium</taxon>
    </lineage>
</organism>
<keyword evidence="3 5" id="KW-1133">Transmembrane helix</keyword>
<proteinExistence type="predicted"/>
<feature type="transmembrane region" description="Helical" evidence="5">
    <location>
        <begin position="24"/>
        <end position="46"/>
    </location>
</feature>
<comment type="subcellular location">
    <subcellularLocation>
        <location evidence="1">Membrane</location>
        <topology evidence="1">Multi-pass membrane protein</topology>
    </subcellularLocation>
</comment>
<comment type="caution">
    <text evidence="6">The sequence shown here is derived from an EMBL/GenBank/DDBJ whole genome shotgun (WGS) entry which is preliminary data.</text>
</comment>
<gene>
    <name evidence="6" type="ORF">SYV04_17520</name>
</gene>
<dbReference type="Proteomes" id="UP001291309">
    <property type="component" value="Unassembled WGS sequence"/>
</dbReference>
<evidence type="ECO:0000256" key="3">
    <source>
        <dbReference type="ARBA" id="ARBA00022989"/>
    </source>
</evidence>
<protein>
    <submittedName>
        <fullName evidence="6">DUF4870 domain-containing protein</fullName>
    </submittedName>
</protein>
<dbReference type="EMBL" id="JAXIVS010000005">
    <property type="protein sequence ID" value="MDY7228224.1"/>
    <property type="molecule type" value="Genomic_DNA"/>
</dbReference>
<dbReference type="InterPro" id="IPR019109">
    <property type="entry name" value="MamF_MmsF"/>
</dbReference>
<reference evidence="6 7" key="1">
    <citation type="submission" date="2023-12" db="EMBL/GenBank/DDBJ databases">
        <title>the genome sequence of Hyalangium sp. s54d21.</title>
        <authorList>
            <person name="Zhang X."/>
        </authorList>
    </citation>
    <scope>NUCLEOTIDE SEQUENCE [LARGE SCALE GENOMIC DNA]</scope>
    <source>
        <strain evidence="7">s54d21</strain>
    </source>
</reference>
<dbReference type="Pfam" id="PF09685">
    <property type="entry name" value="MamF_MmsF"/>
    <property type="match status" value="1"/>
</dbReference>
<name>A0ABU5H5T1_9BACT</name>
<accession>A0ABU5H5T1</accession>
<keyword evidence="2 5" id="KW-0812">Transmembrane</keyword>
<feature type="transmembrane region" description="Helical" evidence="5">
    <location>
        <begin position="58"/>
        <end position="77"/>
    </location>
</feature>
<evidence type="ECO:0000256" key="1">
    <source>
        <dbReference type="ARBA" id="ARBA00004141"/>
    </source>
</evidence>
<evidence type="ECO:0000256" key="4">
    <source>
        <dbReference type="ARBA" id="ARBA00023136"/>
    </source>
</evidence>
<evidence type="ECO:0000313" key="7">
    <source>
        <dbReference type="Proteomes" id="UP001291309"/>
    </source>
</evidence>
<dbReference type="RefSeq" id="WP_321546948.1">
    <property type="nucleotide sequence ID" value="NZ_JAXIVS010000005.1"/>
</dbReference>
<evidence type="ECO:0000256" key="2">
    <source>
        <dbReference type="ARBA" id="ARBA00022692"/>
    </source>
</evidence>
<keyword evidence="4 5" id="KW-0472">Membrane</keyword>
<evidence type="ECO:0000256" key="5">
    <source>
        <dbReference type="SAM" id="Phobius"/>
    </source>
</evidence>